<feature type="repeat" description="WD" evidence="3">
    <location>
        <begin position="556"/>
        <end position="589"/>
    </location>
</feature>
<protein>
    <submittedName>
        <fullName evidence="6">WD domain, G-beta repeat</fullName>
    </submittedName>
</protein>
<keyword evidence="4" id="KW-1133">Transmembrane helix</keyword>
<keyword evidence="1 3" id="KW-0853">WD repeat</keyword>
<dbReference type="Gene3D" id="2.130.10.10">
    <property type="entry name" value="YVTN repeat-like/Quinoprotein amine dehydrogenase"/>
    <property type="match status" value="2"/>
</dbReference>
<evidence type="ECO:0000256" key="3">
    <source>
        <dbReference type="PROSITE-ProRule" id="PRU00221"/>
    </source>
</evidence>
<dbReference type="Pfam" id="PF00400">
    <property type="entry name" value="WD40"/>
    <property type="match status" value="3"/>
</dbReference>
<evidence type="ECO:0000313" key="7">
    <source>
        <dbReference type="Proteomes" id="UP000319576"/>
    </source>
</evidence>
<evidence type="ECO:0000256" key="2">
    <source>
        <dbReference type="ARBA" id="ARBA00022737"/>
    </source>
</evidence>
<evidence type="ECO:0000259" key="5">
    <source>
        <dbReference type="Pfam" id="PF04773"/>
    </source>
</evidence>
<dbReference type="PROSITE" id="PS00678">
    <property type="entry name" value="WD_REPEATS_1"/>
    <property type="match status" value="1"/>
</dbReference>
<dbReference type="InterPro" id="IPR001680">
    <property type="entry name" value="WD40_rpt"/>
</dbReference>
<sequence>MTTRIDDLTDALIDGTLADAGAAELAALVAASSAARERHLALLDVEAALRGLRTDLDLGAATVARIEAERADRTVAAVMAGIAAPARRRRLATAAGALAALAASVLLVLALRPAPPRDGPPPANFARLTGEAGAVEVVGPDGLVALGPDRLVPPGSTIRTGDDSTVAVLFPDATRLELSPNTSVRLDADGGAAEPRRLTFVRGQLSAVVAGWPTVVAAGSTDVVATRGRFDLWSAGAGSVRVELREGDVRVVRGEPARPLALVPGGAAFVRDATSPVRVEEHRVESVPRNRLDFPGALALAFAADGAEVWAASGKQWVRWGVGRDGFGAAAAREVFQPPIFNDGPVATLTPDGRVLVASRVDDKEDRTLIRDLPGGALRRVFPVRVSEPRFLCVAPDGAWVATVSPRPDPRVRVWDAATGAERFSRGLDAPAFCAAATPDGRHVAVEQSDLGRGTNNKLLILDAATGEPAFDLPTRRRQVTALAFTPDGRTVAAGFNGAVHLWDVRGRALVRTVEGFERVVTRVAFSADGRLVAAGTQDGQVWVWAAATGRRVQVLQTGAHGVRALAFSPDGRFLATATNKGPVALWEVAAEPADPDA</sequence>
<dbReference type="Pfam" id="PF04773">
    <property type="entry name" value="FecR"/>
    <property type="match status" value="1"/>
</dbReference>
<dbReference type="PANTHER" id="PTHR19879">
    <property type="entry name" value="TRANSCRIPTION INITIATION FACTOR TFIID"/>
    <property type="match status" value="1"/>
</dbReference>
<dbReference type="Proteomes" id="UP000319576">
    <property type="component" value="Chromosome"/>
</dbReference>
<dbReference type="SUPFAM" id="SSF63829">
    <property type="entry name" value="Calcium-dependent phosphotriesterase"/>
    <property type="match status" value="2"/>
</dbReference>
<accession>A0A517XQI2</accession>
<evidence type="ECO:0000256" key="4">
    <source>
        <dbReference type="SAM" id="Phobius"/>
    </source>
</evidence>
<dbReference type="AlphaFoldDB" id="A0A517XQI2"/>
<dbReference type="InterPro" id="IPR015943">
    <property type="entry name" value="WD40/YVTN_repeat-like_dom_sf"/>
</dbReference>
<reference evidence="6 7" key="1">
    <citation type="submission" date="2019-02" db="EMBL/GenBank/DDBJ databases">
        <title>Deep-cultivation of Planctomycetes and their phenomic and genomic characterization uncovers novel biology.</title>
        <authorList>
            <person name="Wiegand S."/>
            <person name="Jogler M."/>
            <person name="Boedeker C."/>
            <person name="Pinto D."/>
            <person name="Vollmers J."/>
            <person name="Rivas-Marin E."/>
            <person name="Kohn T."/>
            <person name="Peeters S.H."/>
            <person name="Heuer A."/>
            <person name="Rast P."/>
            <person name="Oberbeckmann S."/>
            <person name="Bunk B."/>
            <person name="Jeske O."/>
            <person name="Meyerdierks A."/>
            <person name="Storesund J.E."/>
            <person name="Kallscheuer N."/>
            <person name="Luecker S."/>
            <person name="Lage O.M."/>
            <person name="Pohl T."/>
            <person name="Merkel B.J."/>
            <person name="Hornburger P."/>
            <person name="Mueller R.-W."/>
            <person name="Bruemmer F."/>
            <person name="Labrenz M."/>
            <person name="Spormann A.M."/>
            <person name="Op den Camp H."/>
            <person name="Overmann J."/>
            <person name="Amann R."/>
            <person name="Jetten M.S.M."/>
            <person name="Mascher T."/>
            <person name="Medema M.H."/>
            <person name="Devos D.P."/>
            <person name="Kaster A.-K."/>
            <person name="Ovreas L."/>
            <person name="Rohde M."/>
            <person name="Galperin M.Y."/>
            <person name="Jogler C."/>
        </authorList>
    </citation>
    <scope>NUCLEOTIDE SEQUENCE [LARGE SCALE GENOMIC DNA]</scope>
    <source>
        <strain evidence="6 7">ETA_A1</strain>
    </source>
</reference>
<keyword evidence="7" id="KW-1185">Reference proteome</keyword>
<feature type="repeat" description="WD" evidence="3">
    <location>
        <begin position="473"/>
        <end position="513"/>
    </location>
</feature>
<name>A0A517XQI2_9BACT</name>
<keyword evidence="4" id="KW-0812">Transmembrane</keyword>
<dbReference type="PANTHER" id="PTHR19879:SF9">
    <property type="entry name" value="TRANSCRIPTION INITIATION FACTOR TFIID SUBUNIT 5"/>
    <property type="match status" value="1"/>
</dbReference>
<dbReference type="PROSITE" id="PS50082">
    <property type="entry name" value="WD_REPEATS_2"/>
    <property type="match status" value="3"/>
</dbReference>
<evidence type="ECO:0000256" key="1">
    <source>
        <dbReference type="ARBA" id="ARBA00022574"/>
    </source>
</evidence>
<feature type="transmembrane region" description="Helical" evidence="4">
    <location>
        <begin position="91"/>
        <end position="111"/>
    </location>
</feature>
<feature type="domain" description="FecR protein" evidence="5">
    <location>
        <begin position="157"/>
        <end position="250"/>
    </location>
</feature>
<feature type="repeat" description="WD" evidence="3">
    <location>
        <begin position="514"/>
        <end position="555"/>
    </location>
</feature>
<dbReference type="SMART" id="SM00320">
    <property type="entry name" value="WD40"/>
    <property type="match status" value="4"/>
</dbReference>
<dbReference type="RefSeq" id="WP_145236260.1">
    <property type="nucleotide sequence ID" value="NZ_CP036273.1"/>
</dbReference>
<dbReference type="KEGG" id="uli:ETAA1_17120"/>
<keyword evidence="4" id="KW-0472">Membrane</keyword>
<gene>
    <name evidence="6" type="ORF">ETAA1_17120</name>
</gene>
<organism evidence="6 7">
    <name type="scientific">Urbifossiella limnaea</name>
    <dbReference type="NCBI Taxonomy" id="2528023"/>
    <lineage>
        <taxon>Bacteria</taxon>
        <taxon>Pseudomonadati</taxon>
        <taxon>Planctomycetota</taxon>
        <taxon>Planctomycetia</taxon>
        <taxon>Gemmatales</taxon>
        <taxon>Gemmataceae</taxon>
        <taxon>Urbifossiella</taxon>
    </lineage>
</organism>
<dbReference type="PROSITE" id="PS50294">
    <property type="entry name" value="WD_REPEATS_REGION"/>
    <property type="match status" value="2"/>
</dbReference>
<proteinExistence type="predicted"/>
<dbReference type="EMBL" id="CP036273">
    <property type="protein sequence ID" value="QDU19775.1"/>
    <property type="molecule type" value="Genomic_DNA"/>
</dbReference>
<dbReference type="Gene3D" id="2.60.120.1440">
    <property type="match status" value="1"/>
</dbReference>
<keyword evidence="2" id="KW-0677">Repeat</keyword>
<dbReference type="InterPro" id="IPR006860">
    <property type="entry name" value="FecR"/>
</dbReference>
<dbReference type="OrthoDB" id="272973at2"/>
<evidence type="ECO:0000313" key="6">
    <source>
        <dbReference type="EMBL" id="QDU19775.1"/>
    </source>
</evidence>
<dbReference type="InterPro" id="IPR019775">
    <property type="entry name" value="WD40_repeat_CS"/>
</dbReference>